<dbReference type="PANTHER" id="PTHR47260">
    <property type="entry name" value="UPF0644 PROTEIN PB2B4.06"/>
    <property type="match status" value="1"/>
</dbReference>
<dbReference type="EMBL" id="KZ679256">
    <property type="protein sequence ID" value="PTB46902.1"/>
    <property type="molecule type" value="Genomic_DNA"/>
</dbReference>
<keyword evidence="3" id="KW-1185">Reference proteome</keyword>
<dbReference type="Gene3D" id="3.10.129.10">
    <property type="entry name" value="Hotdog Thioesterase"/>
    <property type="match status" value="1"/>
</dbReference>
<sequence length="215" mass="23947">MEHFSKISYIIPILQSQDYEVVPVWGRIRKLSGEDFFFSETLATGSTIPHCLMLKKVTLPVLVEASEFDPAIHSKDNFTSSIHSYENTPPHLITLFELSSPGVCSHPSTAHGGLLSTILDEAMAHTLAAHFSTDPEKIDDVRRTLLTSKLEVAFKRPVRAPGILIVKSWCVAYNGRRHWMKAQAVQIEPVNGQPQGQEEVKLEASGLWIKTSSKL</sequence>
<dbReference type="InterPro" id="IPR029069">
    <property type="entry name" value="HotDog_dom_sf"/>
</dbReference>
<accession>A0A2T3ZQ14</accession>
<dbReference type="SUPFAM" id="SSF54637">
    <property type="entry name" value="Thioesterase/thiol ester dehydrase-isomerase"/>
    <property type="match status" value="1"/>
</dbReference>
<name>A0A2T3ZQ14_TRIA4</name>
<dbReference type="InterPro" id="IPR052061">
    <property type="entry name" value="PTE-AB_protein"/>
</dbReference>
<evidence type="ECO:0000313" key="3">
    <source>
        <dbReference type="Proteomes" id="UP000240493"/>
    </source>
</evidence>
<dbReference type="AlphaFoldDB" id="A0A2T3ZQ14"/>
<dbReference type="Pfam" id="PF03061">
    <property type="entry name" value="4HBT"/>
    <property type="match status" value="1"/>
</dbReference>
<dbReference type="PANTHER" id="PTHR47260:SF3">
    <property type="entry name" value="THIOESTERASE FAMILY PROTEIN (AFU_ORTHOLOGUE AFUA_7G03960)"/>
    <property type="match status" value="1"/>
</dbReference>
<evidence type="ECO:0000259" key="1">
    <source>
        <dbReference type="Pfam" id="PF03061"/>
    </source>
</evidence>
<feature type="domain" description="Thioesterase" evidence="1">
    <location>
        <begin position="109"/>
        <end position="177"/>
    </location>
</feature>
<dbReference type="OrthoDB" id="506431at2759"/>
<dbReference type="Proteomes" id="UP000240493">
    <property type="component" value="Unassembled WGS sequence"/>
</dbReference>
<dbReference type="InterPro" id="IPR006683">
    <property type="entry name" value="Thioestr_dom"/>
</dbReference>
<reference evidence="2 3" key="1">
    <citation type="submission" date="2016-07" db="EMBL/GenBank/DDBJ databases">
        <title>Multiple horizontal gene transfer events from other fungi enriched the ability of initially mycotrophic Trichoderma (Ascomycota) to feed on dead plant biomass.</title>
        <authorList>
            <consortium name="DOE Joint Genome Institute"/>
            <person name="Aerts A."/>
            <person name="Atanasova L."/>
            <person name="Chenthamara K."/>
            <person name="Zhang J."/>
            <person name="Grujic M."/>
            <person name="Henrissat B."/>
            <person name="Kuo A."/>
            <person name="Salamov A."/>
            <person name="Lipzen A."/>
            <person name="Labutti K."/>
            <person name="Barry K."/>
            <person name="Miao Y."/>
            <person name="Rahimi M.J."/>
            <person name="Shen Q."/>
            <person name="Grigoriev I.V."/>
            <person name="Kubicek C.P."/>
            <person name="Druzhinina I.S."/>
        </authorList>
    </citation>
    <scope>NUCLEOTIDE SEQUENCE [LARGE SCALE GENOMIC DNA]</scope>
    <source>
        <strain evidence="2 3">CBS 433.97</strain>
    </source>
</reference>
<organism evidence="2 3">
    <name type="scientific">Trichoderma asperellum (strain ATCC 204424 / CBS 433.97 / NBRC 101777)</name>
    <dbReference type="NCBI Taxonomy" id="1042311"/>
    <lineage>
        <taxon>Eukaryota</taxon>
        <taxon>Fungi</taxon>
        <taxon>Dikarya</taxon>
        <taxon>Ascomycota</taxon>
        <taxon>Pezizomycotina</taxon>
        <taxon>Sordariomycetes</taxon>
        <taxon>Hypocreomycetidae</taxon>
        <taxon>Hypocreales</taxon>
        <taxon>Hypocreaceae</taxon>
        <taxon>Trichoderma</taxon>
    </lineage>
</organism>
<gene>
    <name evidence="2" type="ORF">M441DRAFT_22861</name>
</gene>
<protein>
    <recommendedName>
        <fullName evidence="1">Thioesterase domain-containing protein</fullName>
    </recommendedName>
</protein>
<evidence type="ECO:0000313" key="2">
    <source>
        <dbReference type="EMBL" id="PTB46902.1"/>
    </source>
</evidence>
<proteinExistence type="predicted"/>